<feature type="domain" description="AB hydrolase-1" evidence="3">
    <location>
        <begin position="162"/>
        <end position="279"/>
    </location>
</feature>
<organism evidence="4 5">
    <name type="scientific">Komagataella pastoris</name>
    <name type="common">Yeast</name>
    <name type="synonym">Pichia pastoris</name>
    <dbReference type="NCBI Taxonomy" id="4922"/>
    <lineage>
        <taxon>Eukaryota</taxon>
        <taxon>Fungi</taxon>
        <taxon>Dikarya</taxon>
        <taxon>Ascomycota</taxon>
        <taxon>Saccharomycotina</taxon>
        <taxon>Pichiomycetes</taxon>
        <taxon>Pichiales</taxon>
        <taxon>Pichiaceae</taxon>
        <taxon>Komagataella</taxon>
    </lineage>
</organism>
<evidence type="ECO:0000313" key="5">
    <source>
        <dbReference type="Proteomes" id="UP000094565"/>
    </source>
</evidence>
<gene>
    <name evidence="4" type="primary">EHT1</name>
    <name evidence="4" type="ORF">ATY40_BA7501113</name>
</gene>
<evidence type="ECO:0000313" key="4">
    <source>
        <dbReference type="EMBL" id="ANZ73687.1"/>
    </source>
</evidence>
<feature type="active site" description="Charge relay system" evidence="2">
    <location>
        <position position="241"/>
    </location>
</feature>
<dbReference type="PANTHER" id="PTHR10794">
    <property type="entry name" value="ABHYDROLASE DOMAIN-CONTAINING PROTEIN"/>
    <property type="match status" value="1"/>
</dbReference>
<dbReference type="Proteomes" id="UP000094565">
    <property type="component" value="Chromosome 1"/>
</dbReference>
<evidence type="ECO:0000259" key="3">
    <source>
        <dbReference type="Pfam" id="PF00561"/>
    </source>
</evidence>
<dbReference type="InterPro" id="IPR050960">
    <property type="entry name" value="AB_hydrolase_4_sf"/>
</dbReference>
<dbReference type="SUPFAM" id="SSF53474">
    <property type="entry name" value="alpha/beta-Hydrolases"/>
    <property type="match status" value="1"/>
</dbReference>
<evidence type="ECO:0000256" key="1">
    <source>
        <dbReference type="ARBA" id="ARBA00010884"/>
    </source>
</evidence>
<proteinExistence type="inferred from homology"/>
<dbReference type="EMBL" id="CP014584">
    <property type="protein sequence ID" value="ANZ73687.1"/>
    <property type="molecule type" value="Genomic_DNA"/>
</dbReference>
<protein>
    <submittedName>
        <fullName evidence="4">BA75_01113T0</fullName>
    </submittedName>
</protein>
<dbReference type="GO" id="GO:0047372">
    <property type="term" value="F:monoacylglycerol lipase activity"/>
    <property type="evidence" value="ECO:0007669"/>
    <property type="project" value="TreeGrafter"/>
</dbReference>
<dbReference type="Gene3D" id="3.40.50.1820">
    <property type="entry name" value="alpha/beta hydrolase"/>
    <property type="match status" value="1"/>
</dbReference>
<dbReference type="InterPro" id="IPR000073">
    <property type="entry name" value="AB_hydrolase_1"/>
</dbReference>
<comment type="similarity">
    <text evidence="1">Belongs to the AB hydrolase superfamily. AB hydrolase 4 family.</text>
</comment>
<feature type="active site" description="Charge relay system" evidence="2">
    <location>
        <position position="375"/>
    </location>
</feature>
<evidence type="ECO:0000256" key="2">
    <source>
        <dbReference type="PIRSR" id="PIRSR005211-1"/>
    </source>
</evidence>
<sequence>MLSWGFHNRIHATYSEKSVALKLKSGKNDFATLNVIPFSTFIKTLVPEFTDGYKFNLHPFLFNGALQTLYASKADYSNDFQIYYGRCMVQYPEANFEYPHLHLGQATADFVVDPPKEIDEWNYLYNQTLPAGWPRLHPRTRFLTAQEEQDLVADWTSNPGSIVVIIHGLAGGSHEPGIRDVSQHLHQAGFNVVTLNSRGCCRSKLSTGRLYSAVETDDLRYFIDELHKKIPNKPIYLLGFSLGSALVLNYLGEEGKKSIIKSAVTIGAPVDLLDSHYHLNHSYSGKYIFDPAVASFLSNLVKVNFPILNRDKPEVFSYEKKSKDHLIRRIVDFDRKYTAPAYGFVSPKYYYEAGSPLTKLINIHTPTVLLNSLDDPVVSCNLPVDEVKANPYLYLAASDLGGHLAYIQWDGGFWFSKAVSGYFKAFESKLSNEPAESDYKPQLSEYSYKTGI</sequence>
<dbReference type="GO" id="GO:0008126">
    <property type="term" value="F:acetylesterase activity"/>
    <property type="evidence" value="ECO:0007669"/>
    <property type="project" value="TreeGrafter"/>
</dbReference>
<dbReference type="PANTHER" id="PTHR10794:SF44">
    <property type="entry name" value="MEDIUM-CHAIN FATTY ACID ETHYL ESTER SYNTHASE_ESTERASE 1-RELATED"/>
    <property type="match status" value="1"/>
</dbReference>
<accession>A0A1B2J6T7</accession>
<keyword evidence="5" id="KW-1185">Reference proteome</keyword>
<reference evidence="4 5" key="1">
    <citation type="submission" date="2016-02" db="EMBL/GenBank/DDBJ databases">
        <title>Comparative genomic and transcriptomic foundation for Pichia pastoris.</title>
        <authorList>
            <person name="Love K.R."/>
            <person name="Shah K.A."/>
            <person name="Whittaker C.A."/>
            <person name="Wu J."/>
            <person name="Bartlett M.C."/>
            <person name="Ma D."/>
            <person name="Leeson R.L."/>
            <person name="Priest M."/>
            <person name="Young S.K."/>
            <person name="Love J.C."/>
        </authorList>
    </citation>
    <scope>NUCLEOTIDE SEQUENCE [LARGE SCALE GENOMIC DNA]</scope>
    <source>
        <strain evidence="4 5">ATCC 28485</strain>
    </source>
</reference>
<dbReference type="OrthoDB" id="5954035at2759"/>
<dbReference type="PIRSF" id="PIRSF005211">
    <property type="entry name" value="Ab_hydro_YheT"/>
    <property type="match status" value="1"/>
</dbReference>
<dbReference type="GO" id="GO:0051793">
    <property type="term" value="P:medium-chain fatty acid catabolic process"/>
    <property type="evidence" value="ECO:0007669"/>
    <property type="project" value="TreeGrafter"/>
</dbReference>
<dbReference type="GO" id="GO:0051792">
    <property type="term" value="P:medium-chain fatty acid biosynthetic process"/>
    <property type="evidence" value="ECO:0007669"/>
    <property type="project" value="TreeGrafter"/>
</dbReference>
<dbReference type="Pfam" id="PF00561">
    <property type="entry name" value="Abhydrolase_1"/>
    <property type="match status" value="1"/>
</dbReference>
<name>A0A1B2J6T7_PICPA</name>
<feature type="active site" description="Charge relay system" evidence="2">
    <location>
        <position position="403"/>
    </location>
</feature>
<dbReference type="InterPro" id="IPR029058">
    <property type="entry name" value="AB_hydrolase_fold"/>
</dbReference>
<dbReference type="AlphaFoldDB" id="A0A1B2J6T7"/>
<dbReference type="InterPro" id="IPR012020">
    <property type="entry name" value="ABHD4"/>
</dbReference>